<name>A0A4Y9NBX4_9BRAD</name>
<dbReference type="InterPro" id="IPR025110">
    <property type="entry name" value="AMP-bd_C"/>
</dbReference>
<dbReference type="InterPro" id="IPR009081">
    <property type="entry name" value="PP-bd_ACP"/>
</dbReference>
<dbReference type="Pfam" id="PF00550">
    <property type="entry name" value="PP-binding"/>
    <property type="match status" value="1"/>
</dbReference>
<dbReference type="InterPro" id="IPR036736">
    <property type="entry name" value="ACP-like_sf"/>
</dbReference>
<dbReference type="Gene3D" id="2.30.38.10">
    <property type="entry name" value="Luciferase, Domain 3"/>
    <property type="match status" value="1"/>
</dbReference>
<dbReference type="Gene3D" id="1.10.1200.10">
    <property type="entry name" value="ACP-like"/>
    <property type="match status" value="1"/>
</dbReference>
<evidence type="ECO:0000256" key="1">
    <source>
        <dbReference type="ARBA" id="ARBA00001957"/>
    </source>
</evidence>
<feature type="non-terminal residue" evidence="6">
    <location>
        <position position="247"/>
    </location>
</feature>
<dbReference type="PROSITE" id="PS50075">
    <property type="entry name" value="CARRIER"/>
    <property type="match status" value="1"/>
</dbReference>
<sequence>GAVGELYIGGAGVARGYLNRPELTAERFIASPFVEGDRLYRTGDLARYLPDGNLEFLGRNDDQVKIRGYRIEPGEIVARLCEHAWVREAVVVARQSGAGDKHLIAYVVCAPEAGSDEGDAGGLAGALRAHLSARVPDYMMPSAFVRLAALPLTVNGKLDRNALPAPRDQAYALAAYEAPQGAVETALARIWAELLGVERIGRNDHFFELGGHSLLAVQMSSRLSQAVGVDLPLSTLFARPVLSDLAA</sequence>
<dbReference type="FunFam" id="3.30.300.30:FF:000010">
    <property type="entry name" value="Enterobactin synthetase component F"/>
    <property type="match status" value="1"/>
</dbReference>
<reference evidence="6 7" key="1">
    <citation type="submission" date="2019-03" db="EMBL/GenBank/DDBJ databases">
        <title>Bradyrhizobium strains diversity.</title>
        <authorList>
            <person name="Urquiaga M.C.O."/>
            <person name="Hungria M."/>
            <person name="Delamuta J.R.M."/>
            <person name="Klepa M.S."/>
        </authorList>
    </citation>
    <scope>NUCLEOTIDE SEQUENCE [LARGE SCALE GENOMIC DNA]</scope>
    <source>
        <strain evidence="6 7">CNPSo 3426</strain>
    </source>
</reference>
<dbReference type="SUPFAM" id="SSF56801">
    <property type="entry name" value="Acetyl-CoA synthetase-like"/>
    <property type="match status" value="1"/>
</dbReference>
<dbReference type="RefSeq" id="WP_135167647.1">
    <property type="nucleotide sequence ID" value="NZ_SPQS01000135.1"/>
</dbReference>
<gene>
    <name evidence="6" type="ORF">E4K64_40065</name>
</gene>
<dbReference type="PANTHER" id="PTHR45527:SF1">
    <property type="entry name" value="FATTY ACID SYNTHASE"/>
    <property type="match status" value="1"/>
</dbReference>
<feature type="domain" description="Carrier" evidence="5">
    <location>
        <begin position="178"/>
        <end position="247"/>
    </location>
</feature>
<accession>A0A4Y9NBX4</accession>
<dbReference type="AlphaFoldDB" id="A0A4Y9NBX4"/>
<protein>
    <recommendedName>
        <fullName evidence="5">Carrier domain-containing protein</fullName>
    </recommendedName>
</protein>
<dbReference type="PROSITE" id="PS00012">
    <property type="entry name" value="PHOSPHOPANTETHEINE"/>
    <property type="match status" value="1"/>
</dbReference>
<proteinExistence type="inferred from homology"/>
<comment type="caution">
    <text evidence="6">The sequence shown here is derived from an EMBL/GenBank/DDBJ whole genome shotgun (WGS) entry which is preliminary data.</text>
</comment>
<keyword evidence="3" id="KW-0596">Phosphopantetheine</keyword>
<dbReference type="GO" id="GO:0031177">
    <property type="term" value="F:phosphopantetheine binding"/>
    <property type="evidence" value="ECO:0007669"/>
    <property type="project" value="InterPro"/>
</dbReference>
<dbReference type="InterPro" id="IPR006162">
    <property type="entry name" value="Ppantetheine_attach_site"/>
</dbReference>
<keyword evidence="4" id="KW-0597">Phosphoprotein</keyword>
<evidence type="ECO:0000256" key="4">
    <source>
        <dbReference type="ARBA" id="ARBA00022553"/>
    </source>
</evidence>
<dbReference type="Pfam" id="PF13193">
    <property type="entry name" value="AMP-binding_C"/>
    <property type="match status" value="1"/>
</dbReference>
<dbReference type="Gene3D" id="3.30.300.30">
    <property type="match status" value="1"/>
</dbReference>
<dbReference type="Proteomes" id="UP000297700">
    <property type="component" value="Unassembled WGS sequence"/>
</dbReference>
<dbReference type="SUPFAM" id="SSF47336">
    <property type="entry name" value="ACP-like"/>
    <property type="match status" value="1"/>
</dbReference>
<dbReference type="GO" id="GO:0005737">
    <property type="term" value="C:cytoplasm"/>
    <property type="evidence" value="ECO:0007669"/>
    <property type="project" value="TreeGrafter"/>
</dbReference>
<dbReference type="EMBL" id="SPQS01000135">
    <property type="protein sequence ID" value="TFV65181.1"/>
    <property type="molecule type" value="Genomic_DNA"/>
</dbReference>
<evidence type="ECO:0000313" key="7">
    <source>
        <dbReference type="Proteomes" id="UP000297700"/>
    </source>
</evidence>
<dbReference type="InterPro" id="IPR020806">
    <property type="entry name" value="PKS_PP-bd"/>
</dbReference>
<evidence type="ECO:0000256" key="2">
    <source>
        <dbReference type="ARBA" id="ARBA00006432"/>
    </source>
</evidence>
<dbReference type="SMART" id="SM00823">
    <property type="entry name" value="PKS_PP"/>
    <property type="match status" value="1"/>
</dbReference>
<evidence type="ECO:0000313" key="6">
    <source>
        <dbReference type="EMBL" id="TFV65181.1"/>
    </source>
</evidence>
<evidence type="ECO:0000256" key="3">
    <source>
        <dbReference type="ARBA" id="ARBA00022450"/>
    </source>
</evidence>
<dbReference type="FunFam" id="1.10.1200.10:FF:000005">
    <property type="entry name" value="Nonribosomal peptide synthetase 1"/>
    <property type="match status" value="1"/>
</dbReference>
<dbReference type="PANTHER" id="PTHR45527">
    <property type="entry name" value="NONRIBOSOMAL PEPTIDE SYNTHETASE"/>
    <property type="match status" value="1"/>
</dbReference>
<dbReference type="GO" id="GO:0043041">
    <property type="term" value="P:amino acid activation for nonribosomal peptide biosynthetic process"/>
    <property type="evidence" value="ECO:0007669"/>
    <property type="project" value="TreeGrafter"/>
</dbReference>
<dbReference type="GO" id="GO:0044550">
    <property type="term" value="P:secondary metabolite biosynthetic process"/>
    <property type="evidence" value="ECO:0007669"/>
    <property type="project" value="TreeGrafter"/>
</dbReference>
<organism evidence="6 7">
    <name type="scientific">Bradyrhizobium frederickii</name>
    <dbReference type="NCBI Taxonomy" id="2560054"/>
    <lineage>
        <taxon>Bacteria</taxon>
        <taxon>Pseudomonadati</taxon>
        <taxon>Pseudomonadota</taxon>
        <taxon>Alphaproteobacteria</taxon>
        <taxon>Hyphomicrobiales</taxon>
        <taxon>Nitrobacteraceae</taxon>
        <taxon>Bradyrhizobium</taxon>
    </lineage>
</organism>
<dbReference type="InterPro" id="IPR045851">
    <property type="entry name" value="AMP-bd_C_sf"/>
</dbReference>
<comment type="cofactor">
    <cofactor evidence="1">
        <name>pantetheine 4'-phosphate</name>
        <dbReference type="ChEBI" id="CHEBI:47942"/>
    </cofactor>
</comment>
<evidence type="ECO:0000259" key="5">
    <source>
        <dbReference type="PROSITE" id="PS50075"/>
    </source>
</evidence>
<comment type="similarity">
    <text evidence="2">Belongs to the ATP-dependent AMP-binding enzyme family.</text>
</comment>
<feature type="non-terminal residue" evidence="6">
    <location>
        <position position="1"/>
    </location>
</feature>